<dbReference type="EMBL" id="BMFN01000008">
    <property type="protein sequence ID" value="GGF81658.1"/>
    <property type="molecule type" value="Genomic_DNA"/>
</dbReference>
<dbReference type="Proteomes" id="UP000605392">
    <property type="component" value="Unassembled WGS sequence"/>
</dbReference>
<sequence>MSKRSAAAPVPSVRPSLPSPRSPKVSWFPPTLEPTPSSYTGVGPDKYALFDVELIELSPEEPVGPAFREEPQLTRAEKRDLTEHRIAQLSQLPGARGTLYRTWQCDQGLPYRKRYPTSCGLRWCFQCACNRMGTLVRKYLPLMETWENPQLLTLTVPSCVRAELPDRVKHMLLTFTKISELWNKHYHRNRRYYQRYGHFHPAWPTVPLVGLREVEISYTLELLEERYHPHIHFILRDATTAQALLARWLQVMPGVNAWGQNLKAVYCLQGALCYVLKPAVNFGARNPVPAAAMDTIFQVLALLTPFYAYGMRAPKKRITFS</sequence>
<protein>
    <submittedName>
        <fullName evidence="1">Uncharacterized protein</fullName>
    </submittedName>
</protein>
<keyword evidence="2" id="KW-1185">Reference proteome</keyword>
<name>A0ACB5PXK5_9BACT</name>
<evidence type="ECO:0000313" key="1">
    <source>
        <dbReference type="EMBL" id="GGF81658.1"/>
    </source>
</evidence>
<comment type="caution">
    <text evidence="1">The sequence shown here is derived from an EMBL/GenBank/DDBJ whole genome shotgun (WGS) entry which is preliminary data.</text>
</comment>
<reference evidence="1 2" key="1">
    <citation type="journal article" date="2019" name="Int. J. Syst. Evol. Microbiol.">
        <title>The Global Catalogue of Microorganisms (GCM) 10K type strain sequencing project: providing services to taxonomists for standard genome sequencing and annotation.</title>
        <authorList>
            <consortium name="The Broad Institute Genomics Platform"/>
            <consortium name="The Broad Institute Genome Sequencing Center for Infectious Disease"/>
            <person name="Wu L."/>
            <person name="Ma J."/>
        </authorList>
    </citation>
    <scope>NUCLEOTIDE SEQUENCE [LARGE SCALE GENOMIC DNA]</scope>
    <source>
        <strain evidence="1 2">CGMCC 1.12720</strain>
    </source>
</reference>
<organism evidence="1 2">
    <name type="scientific">Hymenobacter qilianensis</name>
    <dbReference type="NCBI Taxonomy" id="1385715"/>
    <lineage>
        <taxon>Bacteria</taxon>
        <taxon>Pseudomonadati</taxon>
        <taxon>Bacteroidota</taxon>
        <taxon>Cytophagia</taxon>
        <taxon>Cytophagales</taxon>
        <taxon>Hymenobacteraceae</taxon>
        <taxon>Hymenobacter</taxon>
    </lineage>
</organism>
<gene>
    <name evidence="1" type="ORF">GCM10011375_40800</name>
</gene>
<accession>A0ACB5PXK5</accession>
<proteinExistence type="predicted"/>
<evidence type="ECO:0000313" key="2">
    <source>
        <dbReference type="Proteomes" id="UP000605392"/>
    </source>
</evidence>